<organism evidence="4 5">
    <name type="scientific">Clostridium cadaveris</name>
    <dbReference type="NCBI Taxonomy" id="1529"/>
    <lineage>
        <taxon>Bacteria</taxon>
        <taxon>Bacillati</taxon>
        <taxon>Bacillota</taxon>
        <taxon>Clostridia</taxon>
        <taxon>Eubacteriales</taxon>
        <taxon>Clostridiaceae</taxon>
        <taxon>Clostridium</taxon>
    </lineage>
</organism>
<dbReference type="SUPFAM" id="SSF51261">
    <property type="entry name" value="Duplicated hybrid motif"/>
    <property type="match status" value="1"/>
</dbReference>
<name>A0A1I2M6K3_9CLOT</name>
<sequence>MVKEGRLEEEVPEIHDKRSGHLLESGSRSSHGKLLILILASVLPWLAVFFIGESNLAYGVYVDDNLIGYVKNKEDIDSSQMQVQSCLAANYSDTYVDEKIKFEKFFVKNDVLADTDELKKNILTALNPNIGCYNLKVSNRSLGVVADKKSANSIVNKVADYYIDKNGIEKDQITETGIKNSVALEETKSKVNEIPNEDKLCEAIIAFNEKTKNEGLKIEIKSKEKHDEDIEPSIVIKTSSEMFKGQEKVLNEGTPGTKEVVKEITRINDTKVNEKVVKTTVTKEPEEKIILKGTKDPIKEDIAFLDVPSRGTVTSGFGIRWGRQHNGIDIAANIGDPVKAALDGVVTYSGWMDGYGYLIKLNHGDDIETLYGHCSKLNSKVGDKITKGEVIAQAGNTGRSTGPHIHFEVRYKGVPKDPTKYILK</sequence>
<dbReference type="STRING" id="1529.SAMN04487885_11354"/>
<dbReference type="GO" id="GO:0004222">
    <property type="term" value="F:metalloendopeptidase activity"/>
    <property type="evidence" value="ECO:0007669"/>
    <property type="project" value="TreeGrafter"/>
</dbReference>
<reference evidence="3 6" key="2">
    <citation type="submission" date="2018-03" db="EMBL/GenBank/DDBJ databases">
        <title>The uncultured portion of the human microbiome is neutrally assembled.</title>
        <authorList>
            <person name="Jeraldo P."/>
            <person name="Boardman L."/>
            <person name="White B.A."/>
            <person name="Nelson H."/>
            <person name="Goldenfeld N."/>
            <person name="Chia N."/>
        </authorList>
    </citation>
    <scope>NUCLEOTIDE SEQUENCE [LARGE SCALE GENOMIC DNA]</scope>
    <source>
        <strain evidence="3">CIM:MAG 903</strain>
    </source>
</reference>
<dbReference type="Proteomes" id="UP000182135">
    <property type="component" value="Unassembled WGS sequence"/>
</dbReference>
<evidence type="ECO:0000259" key="2">
    <source>
        <dbReference type="PROSITE" id="PS51109"/>
    </source>
</evidence>
<evidence type="ECO:0000313" key="4">
    <source>
        <dbReference type="EMBL" id="SFF87113.1"/>
    </source>
</evidence>
<keyword evidence="1" id="KW-0732">Signal</keyword>
<dbReference type="EMBL" id="FOOE01000013">
    <property type="protein sequence ID" value="SFF87113.1"/>
    <property type="molecule type" value="Genomic_DNA"/>
</dbReference>
<feature type="domain" description="G5" evidence="2">
    <location>
        <begin position="215"/>
        <end position="296"/>
    </location>
</feature>
<dbReference type="CDD" id="cd12797">
    <property type="entry name" value="M23_peptidase"/>
    <property type="match status" value="1"/>
</dbReference>
<protein>
    <submittedName>
        <fullName evidence="4">G5 domain-containing protein</fullName>
    </submittedName>
</protein>
<keyword evidence="5" id="KW-1185">Reference proteome</keyword>
<dbReference type="Proteomes" id="UP000246114">
    <property type="component" value="Unassembled WGS sequence"/>
</dbReference>
<dbReference type="InterPro" id="IPR050570">
    <property type="entry name" value="Cell_wall_metabolism_enzyme"/>
</dbReference>
<dbReference type="AlphaFoldDB" id="A0A1I2M6K3"/>
<dbReference type="GeneID" id="90546458"/>
<proteinExistence type="predicted"/>
<dbReference type="Pfam" id="PF07501">
    <property type="entry name" value="G5"/>
    <property type="match status" value="1"/>
</dbReference>
<dbReference type="PANTHER" id="PTHR21666">
    <property type="entry name" value="PEPTIDASE-RELATED"/>
    <property type="match status" value="1"/>
</dbReference>
<accession>A0A1I2M6K3</accession>
<dbReference type="InterPro" id="IPR011055">
    <property type="entry name" value="Dup_hybrid_motif"/>
</dbReference>
<dbReference type="Gene3D" id="2.70.70.10">
    <property type="entry name" value="Glucose Permease (Domain IIA)"/>
    <property type="match status" value="1"/>
</dbReference>
<evidence type="ECO:0000313" key="6">
    <source>
        <dbReference type="Proteomes" id="UP000246114"/>
    </source>
</evidence>
<reference evidence="4 5" key="1">
    <citation type="submission" date="2016-10" db="EMBL/GenBank/DDBJ databases">
        <authorList>
            <person name="de Groot N.N."/>
        </authorList>
    </citation>
    <scope>NUCLEOTIDE SEQUENCE [LARGE SCALE GENOMIC DNA]</scope>
    <source>
        <strain evidence="4 5">NLAE-zl-G419</strain>
    </source>
</reference>
<dbReference type="InterPro" id="IPR011098">
    <property type="entry name" value="G5_dom"/>
</dbReference>
<dbReference type="PANTHER" id="PTHR21666:SF270">
    <property type="entry name" value="MUREIN HYDROLASE ACTIVATOR ENVC"/>
    <property type="match status" value="1"/>
</dbReference>
<dbReference type="InterPro" id="IPR016047">
    <property type="entry name" value="M23ase_b-sheet_dom"/>
</dbReference>
<dbReference type="PROSITE" id="PS51109">
    <property type="entry name" value="G5"/>
    <property type="match status" value="1"/>
</dbReference>
<dbReference type="eggNOG" id="COG0739">
    <property type="taxonomic scope" value="Bacteria"/>
</dbReference>
<dbReference type="SMART" id="SM01208">
    <property type="entry name" value="G5"/>
    <property type="match status" value="1"/>
</dbReference>
<dbReference type="Pfam" id="PF01551">
    <property type="entry name" value="Peptidase_M23"/>
    <property type="match status" value="1"/>
</dbReference>
<evidence type="ECO:0000256" key="1">
    <source>
        <dbReference type="ARBA" id="ARBA00022729"/>
    </source>
</evidence>
<dbReference type="Gene3D" id="2.20.230.10">
    <property type="entry name" value="Resuscitation-promoting factor rpfb"/>
    <property type="match status" value="1"/>
</dbReference>
<evidence type="ECO:0000313" key="5">
    <source>
        <dbReference type="Proteomes" id="UP000182135"/>
    </source>
</evidence>
<dbReference type="OrthoDB" id="9809488at2"/>
<dbReference type="EMBL" id="QAMZ01000051">
    <property type="protein sequence ID" value="PWL52173.1"/>
    <property type="molecule type" value="Genomic_DNA"/>
</dbReference>
<evidence type="ECO:0000313" key="3">
    <source>
        <dbReference type="EMBL" id="PWL52173.1"/>
    </source>
</evidence>
<dbReference type="RefSeq" id="WP_051196293.1">
    <property type="nucleotide sequence ID" value="NZ_CP076620.1"/>
</dbReference>
<gene>
    <name evidence="3" type="ORF">DBY38_11395</name>
    <name evidence="4" type="ORF">SAMN04487885_11354</name>
</gene>